<evidence type="ECO:0000313" key="3">
    <source>
        <dbReference type="Proteomes" id="UP000054279"/>
    </source>
</evidence>
<dbReference type="AlphaFoldDB" id="A0A0C9UB95"/>
<dbReference type="HOGENOM" id="CLU_102427_0_0_1"/>
<feature type="chain" id="PRO_5002204037" evidence="1">
    <location>
        <begin position="21"/>
        <end position="145"/>
    </location>
</feature>
<gene>
    <name evidence="2" type="ORF">M422DRAFT_196680</name>
</gene>
<dbReference type="EMBL" id="KN837933">
    <property type="protein sequence ID" value="KIJ22801.1"/>
    <property type="molecule type" value="Genomic_DNA"/>
</dbReference>
<reference evidence="2 3" key="1">
    <citation type="submission" date="2014-06" db="EMBL/GenBank/DDBJ databases">
        <title>Evolutionary Origins and Diversification of the Mycorrhizal Mutualists.</title>
        <authorList>
            <consortium name="DOE Joint Genome Institute"/>
            <consortium name="Mycorrhizal Genomics Consortium"/>
            <person name="Kohler A."/>
            <person name="Kuo A."/>
            <person name="Nagy L.G."/>
            <person name="Floudas D."/>
            <person name="Copeland A."/>
            <person name="Barry K.W."/>
            <person name="Cichocki N."/>
            <person name="Veneault-Fourrey C."/>
            <person name="LaButti K."/>
            <person name="Lindquist E.A."/>
            <person name="Lipzen A."/>
            <person name="Lundell T."/>
            <person name="Morin E."/>
            <person name="Murat C."/>
            <person name="Riley R."/>
            <person name="Ohm R."/>
            <person name="Sun H."/>
            <person name="Tunlid A."/>
            <person name="Henrissat B."/>
            <person name="Grigoriev I.V."/>
            <person name="Hibbett D.S."/>
            <person name="Martin F."/>
        </authorList>
    </citation>
    <scope>NUCLEOTIDE SEQUENCE [LARGE SCALE GENOMIC DNA]</scope>
    <source>
        <strain evidence="2 3">SS14</strain>
    </source>
</reference>
<protein>
    <submittedName>
        <fullName evidence="2">Uncharacterized protein</fullName>
    </submittedName>
</protein>
<evidence type="ECO:0000256" key="1">
    <source>
        <dbReference type="SAM" id="SignalP"/>
    </source>
</evidence>
<accession>A0A0C9UB95</accession>
<dbReference type="Proteomes" id="UP000054279">
    <property type="component" value="Unassembled WGS sequence"/>
</dbReference>
<evidence type="ECO:0000313" key="2">
    <source>
        <dbReference type="EMBL" id="KIJ22801.1"/>
    </source>
</evidence>
<name>A0A0C9UB95_SPHS4</name>
<organism evidence="2 3">
    <name type="scientific">Sphaerobolus stellatus (strain SS14)</name>
    <dbReference type="NCBI Taxonomy" id="990650"/>
    <lineage>
        <taxon>Eukaryota</taxon>
        <taxon>Fungi</taxon>
        <taxon>Dikarya</taxon>
        <taxon>Basidiomycota</taxon>
        <taxon>Agaricomycotina</taxon>
        <taxon>Agaricomycetes</taxon>
        <taxon>Phallomycetidae</taxon>
        <taxon>Geastrales</taxon>
        <taxon>Sphaerobolaceae</taxon>
        <taxon>Sphaerobolus</taxon>
    </lineage>
</organism>
<dbReference type="OrthoDB" id="2691655at2759"/>
<keyword evidence="1" id="KW-0732">Signal</keyword>
<sequence>MNRWIAAILLFNFKLVHVPGKDHAGPDGLSRRRVVEGDVEEKDDGWVNEVLGLGIWVNSWMERTRTETTKKFQTGQQNATFLVLSLHEDTQASHINIPQTEDDIKMDKLLPLFFKFLATTERPEKLDEKATKKFLKQAMRFFCNG</sequence>
<feature type="signal peptide" evidence="1">
    <location>
        <begin position="1"/>
        <end position="20"/>
    </location>
</feature>
<proteinExistence type="predicted"/>
<keyword evidence="3" id="KW-1185">Reference proteome</keyword>